<proteinExistence type="predicted"/>
<gene>
    <name evidence="1" type="ORF">JAAARDRAFT_209509</name>
</gene>
<dbReference type="HOGENOM" id="CLU_2671389_0_0_1"/>
<dbReference type="AlphaFoldDB" id="A0A067PVT5"/>
<evidence type="ECO:0000313" key="2">
    <source>
        <dbReference type="Proteomes" id="UP000027265"/>
    </source>
</evidence>
<accession>A0A067PVT5</accession>
<sequence length="75" mass="8462">MIRDGHGEKKEELAKSRAYAKRPAVDVSENGELEHGFVEAFGFLEEYTNRDRTAVYGHLCFLAMLWSSDLPSLTA</sequence>
<evidence type="ECO:0000313" key="1">
    <source>
        <dbReference type="EMBL" id="KDQ54436.1"/>
    </source>
</evidence>
<dbReference type="InParanoid" id="A0A067PVT5"/>
<dbReference type="Proteomes" id="UP000027265">
    <property type="component" value="Unassembled WGS sequence"/>
</dbReference>
<protein>
    <submittedName>
        <fullName evidence="1">Uncharacterized protein</fullName>
    </submittedName>
</protein>
<reference evidence="2" key="1">
    <citation type="journal article" date="2014" name="Proc. Natl. Acad. Sci. U.S.A.">
        <title>Extensive sampling of basidiomycete genomes demonstrates inadequacy of the white-rot/brown-rot paradigm for wood decay fungi.</title>
        <authorList>
            <person name="Riley R."/>
            <person name="Salamov A.A."/>
            <person name="Brown D.W."/>
            <person name="Nagy L.G."/>
            <person name="Floudas D."/>
            <person name="Held B.W."/>
            <person name="Levasseur A."/>
            <person name="Lombard V."/>
            <person name="Morin E."/>
            <person name="Otillar R."/>
            <person name="Lindquist E.A."/>
            <person name="Sun H."/>
            <person name="LaButti K.M."/>
            <person name="Schmutz J."/>
            <person name="Jabbour D."/>
            <person name="Luo H."/>
            <person name="Baker S.E."/>
            <person name="Pisabarro A.G."/>
            <person name="Walton J.D."/>
            <person name="Blanchette R.A."/>
            <person name="Henrissat B."/>
            <person name="Martin F."/>
            <person name="Cullen D."/>
            <person name="Hibbett D.S."/>
            <person name="Grigoriev I.V."/>
        </authorList>
    </citation>
    <scope>NUCLEOTIDE SEQUENCE [LARGE SCALE GENOMIC DNA]</scope>
    <source>
        <strain evidence="2">MUCL 33604</strain>
    </source>
</reference>
<dbReference type="EMBL" id="KL197729">
    <property type="protein sequence ID" value="KDQ54436.1"/>
    <property type="molecule type" value="Genomic_DNA"/>
</dbReference>
<name>A0A067PVT5_9AGAM</name>
<keyword evidence="2" id="KW-1185">Reference proteome</keyword>
<organism evidence="1 2">
    <name type="scientific">Jaapia argillacea MUCL 33604</name>
    <dbReference type="NCBI Taxonomy" id="933084"/>
    <lineage>
        <taxon>Eukaryota</taxon>
        <taxon>Fungi</taxon>
        <taxon>Dikarya</taxon>
        <taxon>Basidiomycota</taxon>
        <taxon>Agaricomycotina</taxon>
        <taxon>Agaricomycetes</taxon>
        <taxon>Agaricomycetidae</taxon>
        <taxon>Jaapiales</taxon>
        <taxon>Jaapiaceae</taxon>
        <taxon>Jaapia</taxon>
    </lineage>
</organism>